<sequence length="230" mass="27789">MSINIFTDNSNKALLWEILQESFDKIDQNDYSTFKNFFEIHIETLNKNMEKNNNNELIEKNKFFIQDTLALIRNNQWKYKYNKQPYTSDEVKEQNMNEFEKRFVQRQKEFSNLINIKKPEELSFEDNNSDFNQDINVQLERMQREREIEIDFNTQNENISGKKIQILEDEIPKKKVTFNNLIDSIETEENILQDTTQIDFINDIKEDISFIKEEMTQLKNTMNLLLNRDN</sequence>
<dbReference type="AlphaFoldDB" id="A0A6C0AWR7"/>
<proteinExistence type="predicted"/>
<reference evidence="2" key="1">
    <citation type="journal article" date="2020" name="Nature">
        <title>Giant virus diversity and host interactions through global metagenomics.</title>
        <authorList>
            <person name="Schulz F."/>
            <person name="Roux S."/>
            <person name="Paez-Espino D."/>
            <person name="Jungbluth S."/>
            <person name="Walsh D.A."/>
            <person name="Denef V.J."/>
            <person name="McMahon K.D."/>
            <person name="Konstantinidis K.T."/>
            <person name="Eloe-Fadrosh E.A."/>
            <person name="Kyrpides N.C."/>
            <person name="Woyke T."/>
        </authorList>
    </citation>
    <scope>NUCLEOTIDE SEQUENCE</scope>
    <source>
        <strain evidence="2">GVMAG-S-ERX555965-48</strain>
    </source>
</reference>
<accession>A0A6C0AWR7</accession>
<keyword evidence="1" id="KW-0175">Coiled coil</keyword>
<protein>
    <submittedName>
        <fullName evidence="2">Uncharacterized protein</fullName>
    </submittedName>
</protein>
<evidence type="ECO:0000313" key="2">
    <source>
        <dbReference type="EMBL" id="QHS84274.1"/>
    </source>
</evidence>
<dbReference type="EMBL" id="MN738777">
    <property type="protein sequence ID" value="QHS84274.1"/>
    <property type="molecule type" value="Genomic_DNA"/>
</dbReference>
<organism evidence="2">
    <name type="scientific">viral metagenome</name>
    <dbReference type="NCBI Taxonomy" id="1070528"/>
    <lineage>
        <taxon>unclassified sequences</taxon>
        <taxon>metagenomes</taxon>
        <taxon>organismal metagenomes</taxon>
    </lineage>
</organism>
<name>A0A6C0AWR7_9ZZZZ</name>
<feature type="coiled-coil region" evidence="1">
    <location>
        <begin position="201"/>
        <end position="228"/>
    </location>
</feature>
<evidence type="ECO:0000256" key="1">
    <source>
        <dbReference type="SAM" id="Coils"/>
    </source>
</evidence>